<evidence type="ECO:0000256" key="1">
    <source>
        <dbReference type="ARBA" id="ARBA00023015"/>
    </source>
</evidence>
<feature type="compositionally biased region" description="Polar residues" evidence="5">
    <location>
        <begin position="13"/>
        <end position="22"/>
    </location>
</feature>
<accession>A0A545U733</accession>
<evidence type="ECO:0000256" key="4">
    <source>
        <dbReference type="PROSITE-ProRule" id="PRU00335"/>
    </source>
</evidence>
<dbReference type="Pfam" id="PF17932">
    <property type="entry name" value="TetR_C_24"/>
    <property type="match status" value="1"/>
</dbReference>
<name>A0A545U733_9GAMM</name>
<dbReference type="InterPro" id="IPR036271">
    <property type="entry name" value="Tet_transcr_reg_TetR-rel_C_sf"/>
</dbReference>
<feature type="region of interest" description="Disordered" evidence="5">
    <location>
        <begin position="1"/>
        <end position="25"/>
    </location>
</feature>
<feature type="compositionally biased region" description="Basic and acidic residues" evidence="5">
    <location>
        <begin position="1"/>
        <end position="10"/>
    </location>
</feature>
<evidence type="ECO:0000256" key="2">
    <source>
        <dbReference type="ARBA" id="ARBA00023125"/>
    </source>
</evidence>
<reference evidence="7 8" key="1">
    <citation type="submission" date="2019-06" db="EMBL/GenBank/DDBJ databases">
        <title>Whole genome sequence for Cellvibrionaceae sp. R142.</title>
        <authorList>
            <person name="Wang G."/>
        </authorList>
    </citation>
    <scope>NUCLEOTIDE SEQUENCE [LARGE SCALE GENOMIC DNA]</scope>
    <source>
        <strain evidence="7 8">R142</strain>
    </source>
</reference>
<feature type="DNA-binding region" description="H-T-H motif" evidence="4">
    <location>
        <begin position="50"/>
        <end position="69"/>
    </location>
</feature>
<dbReference type="EMBL" id="VHSG01000004">
    <property type="protein sequence ID" value="TQV85260.1"/>
    <property type="molecule type" value="Genomic_DNA"/>
</dbReference>
<protein>
    <submittedName>
        <fullName evidence="7">TetR/AcrR family transcriptional regulator</fullName>
    </submittedName>
</protein>
<dbReference type="InterPro" id="IPR050109">
    <property type="entry name" value="HTH-type_TetR-like_transc_reg"/>
</dbReference>
<dbReference type="PANTHER" id="PTHR30055">
    <property type="entry name" value="HTH-TYPE TRANSCRIPTIONAL REGULATOR RUTR"/>
    <property type="match status" value="1"/>
</dbReference>
<evidence type="ECO:0000256" key="3">
    <source>
        <dbReference type="ARBA" id="ARBA00023163"/>
    </source>
</evidence>
<organism evidence="7 8">
    <name type="scientific">Exilibacterium tricleocarpae</name>
    <dbReference type="NCBI Taxonomy" id="2591008"/>
    <lineage>
        <taxon>Bacteria</taxon>
        <taxon>Pseudomonadati</taxon>
        <taxon>Pseudomonadota</taxon>
        <taxon>Gammaproteobacteria</taxon>
        <taxon>Cellvibrionales</taxon>
        <taxon>Cellvibrionaceae</taxon>
        <taxon>Exilibacterium</taxon>
    </lineage>
</organism>
<feature type="DNA-binding region" description="H-T-H motif" evidence="4">
    <location>
        <begin position="267"/>
        <end position="286"/>
    </location>
</feature>
<feature type="domain" description="HTH tetR-type" evidence="6">
    <location>
        <begin position="244"/>
        <end position="304"/>
    </location>
</feature>
<keyword evidence="1" id="KW-0805">Transcription regulation</keyword>
<keyword evidence="3" id="KW-0804">Transcription</keyword>
<dbReference type="PROSITE" id="PS50977">
    <property type="entry name" value="HTH_TETR_2"/>
    <property type="match status" value="2"/>
</dbReference>
<proteinExistence type="predicted"/>
<dbReference type="OrthoDB" id="9798857at2"/>
<dbReference type="Proteomes" id="UP000319732">
    <property type="component" value="Unassembled WGS sequence"/>
</dbReference>
<gene>
    <name evidence="7" type="ORF">FKG94_03495</name>
</gene>
<keyword evidence="8" id="KW-1185">Reference proteome</keyword>
<dbReference type="Gene3D" id="1.10.10.60">
    <property type="entry name" value="Homeodomain-like"/>
    <property type="match status" value="2"/>
</dbReference>
<dbReference type="Gene3D" id="1.10.357.10">
    <property type="entry name" value="Tetracycline Repressor, domain 2"/>
    <property type="match status" value="2"/>
</dbReference>
<dbReference type="PANTHER" id="PTHR30055:SF234">
    <property type="entry name" value="HTH-TYPE TRANSCRIPTIONAL REGULATOR BETI"/>
    <property type="match status" value="1"/>
</dbReference>
<sequence>MFFDPDRTPLRDMTTTASPFNREQQHQQKRQAILSEAAKLFNRQGTRATTLAEIAARLQLTKTSLYYYVKTKEELIYLCYLNSCNEQDKLYRLAAAAGISGRQRIEQLTRAYFCSCQNIALKRQAEAAVLTEIKTLKDKHRKDISRRYRALYRGVRGFIEQGVADGSLVSRDPAATALAFFFNLQWTFTWLQMLKAEEIPAAGESFLDICLHGFATEPREPPRQTPALGSPAIEAGFDRSVQSQRKQAAFFRTGSRYFNSKGFKGTSLDEIARALDVTKGAFYYHIQSKEDLLYQCFKRTLDLTAQMQARARRSGDGLTQLQLCLHYLFCIQSSAEGPLVRYNLVNALDARRRKKVIELIRGVDRQFRQFVQTGIDDGSIRPLNTLVAEQMISGTLNASADLDERLPTAAPGRLSADFYQMLFDGISAQ</sequence>
<dbReference type="InterPro" id="IPR001647">
    <property type="entry name" value="HTH_TetR"/>
</dbReference>
<dbReference type="SUPFAM" id="SSF46689">
    <property type="entry name" value="Homeodomain-like"/>
    <property type="match status" value="2"/>
</dbReference>
<dbReference type="Pfam" id="PF00440">
    <property type="entry name" value="TetR_N"/>
    <property type="match status" value="2"/>
</dbReference>
<dbReference type="AlphaFoldDB" id="A0A545U733"/>
<evidence type="ECO:0000259" key="6">
    <source>
        <dbReference type="PROSITE" id="PS50977"/>
    </source>
</evidence>
<dbReference type="PRINTS" id="PR00455">
    <property type="entry name" value="HTHTETR"/>
</dbReference>
<evidence type="ECO:0000313" key="7">
    <source>
        <dbReference type="EMBL" id="TQV85260.1"/>
    </source>
</evidence>
<dbReference type="GO" id="GO:0003700">
    <property type="term" value="F:DNA-binding transcription factor activity"/>
    <property type="evidence" value="ECO:0007669"/>
    <property type="project" value="TreeGrafter"/>
</dbReference>
<evidence type="ECO:0000313" key="8">
    <source>
        <dbReference type="Proteomes" id="UP000319732"/>
    </source>
</evidence>
<evidence type="ECO:0000256" key="5">
    <source>
        <dbReference type="SAM" id="MobiDB-lite"/>
    </source>
</evidence>
<comment type="caution">
    <text evidence="7">The sequence shown here is derived from an EMBL/GenBank/DDBJ whole genome shotgun (WGS) entry which is preliminary data.</text>
</comment>
<dbReference type="InterPro" id="IPR009057">
    <property type="entry name" value="Homeodomain-like_sf"/>
</dbReference>
<feature type="domain" description="HTH tetR-type" evidence="6">
    <location>
        <begin position="27"/>
        <end position="87"/>
    </location>
</feature>
<keyword evidence="2 4" id="KW-0238">DNA-binding</keyword>
<dbReference type="GO" id="GO:0000976">
    <property type="term" value="F:transcription cis-regulatory region binding"/>
    <property type="evidence" value="ECO:0007669"/>
    <property type="project" value="TreeGrafter"/>
</dbReference>
<dbReference type="InterPro" id="IPR041490">
    <property type="entry name" value="KstR2_TetR_C"/>
</dbReference>
<dbReference type="SUPFAM" id="SSF48498">
    <property type="entry name" value="Tetracyclin repressor-like, C-terminal domain"/>
    <property type="match status" value="2"/>
</dbReference>